<evidence type="ECO:0000256" key="2">
    <source>
        <dbReference type="SAM" id="Phobius"/>
    </source>
</evidence>
<feature type="region of interest" description="Disordered" evidence="1">
    <location>
        <begin position="55"/>
        <end position="101"/>
    </location>
</feature>
<keyword evidence="2" id="KW-0472">Membrane</keyword>
<dbReference type="Proteomes" id="UP000075886">
    <property type="component" value="Unassembled WGS sequence"/>
</dbReference>
<dbReference type="EMBL" id="AXCN02002315">
    <property type="status" value="NOT_ANNOTATED_CDS"/>
    <property type="molecule type" value="Genomic_DNA"/>
</dbReference>
<reference evidence="3" key="2">
    <citation type="submission" date="2020-05" db="UniProtKB">
        <authorList>
            <consortium name="EnsemblMetazoa"/>
        </authorList>
    </citation>
    <scope>IDENTIFICATION</scope>
    <source>
        <strain evidence="3">FAR1</strain>
    </source>
</reference>
<proteinExistence type="predicted"/>
<evidence type="ECO:0000313" key="4">
    <source>
        <dbReference type="Proteomes" id="UP000075886"/>
    </source>
</evidence>
<reference evidence="4" key="1">
    <citation type="submission" date="2014-01" db="EMBL/GenBank/DDBJ databases">
        <title>The Genome Sequence of Anopheles farauti FAR1 (V2).</title>
        <authorList>
            <consortium name="The Broad Institute Genomics Platform"/>
            <person name="Neafsey D.E."/>
            <person name="Besansky N."/>
            <person name="Howell P."/>
            <person name="Walton C."/>
            <person name="Young S.K."/>
            <person name="Zeng Q."/>
            <person name="Gargeya S."/>
            <person name="Fitzgerald M."/>
            <person name="Haas B."/>
            <person name="Abouelleil A."/>
            <person name="Allen A.W."/>
            <person name="Alvarado L."/>
            <person name="Arachchi H.M."/>
            <person name="Berlin A.M."/>
            <person name="Chapman S.B."/>
            <person name="Gainer-Dewar J."/>
            <person name="Goldberg J."/>
            <person name="Griggs A."/>
            <person name="Gujja S."/>
            <person name="Hansen M."/>
            <person name="Howarth C."/>
            <person name="Imamovic A."/>
            <person name="Ireland A."/>
            <person name="Larimer J."/>
            <person name="McCowan C."/>
            <person name="Murphy C."/>
            <person name="Pearson M."/>
            <person name="Poon T.W."/>
            <person name="Priest M."/>
            <person name="Roberts A."/>
            <person name="Saif S."/>
            <person name="Shea T."/>
            <person name="Sisk P."/>
            <person name="Sykes S."/>
            <person name="Wortman J."/>
            <person name="Nusbaum C."/>
            <person name="Birren B."/>
        </authorList>
    </citation>
    <scope>NUCLEOTIDE SEQUENCE [LARGE SCALE GENOMIC DNA]</scope>
    <source>
        <strain evidence="4">FAR1</strain>
    </source>
</reference>
<protein>
    <submittedName>
        <fullName evidence="3">Uncharacterized protein</fullName>
    </submittedName>
</protein>
<keyword evidence="2" id="KW-1133">Transmembrane helix</keyword>
<dbReference type="EnsemblMetazoa" id="AFAF017709-RA">
    <property type="protein sequence ID" value="AFAF017709-PA"/>
    <property type="gene ID" value="AFAF017709"/>
</dbReference>
<evidence type="ECO:0000256" key="1">
    <source>
        <dbReference type="SAM" id="MobiDB-lite"/>
    </source>
</evidence>
<name>A0A182QVI0_9DIPT</name>
<accession>A0A182QVI0</accession>
<keyword evidence="4" id="KW-1185">Reference proteome</keyword>
<organism evidence="3 4">
    <name type="scientific">Anopheles farauti</name>
    <dbReference type="NCBI Taxonomy" id="69004"/>
    <lineage>
        <taxon>Eukaryota</taxon>
        <taxon>Metazoa</taxon>
        <taxon>Ecdysozoa</taxon>
        <taxon>Arthropoda</taxon>
        <taxon>Hexapoda</taxon>
        <taxon>Insecta</taxon>
        <taxon>Pterygota</taxon>
        <taxon>Neoptera</taxon>
        <taxon>Endopterygota</taxon>
        <taxon>Diptera</taxon>
        <taxon>Nematocera</taxon>
        <taxon>Culicoidea</taxon>
        <taxon>Culicidae</taxon>
        <taxon>Anophelinae</taxon>
        <taxon>Anopheles</taxon>
    </lineage>
</organism>
<sequence length="130" mass="14149">MVMENPKVAPAAEVTTLANPSATRKVEWKMKTIFIIIMITINISLSFIIGNGSAGPKNAIERTRTQQPVPDEDEEAPNPASLRRLNKSRSEATPSVDGLRRDASYVRERFLGGNCADESPGTAKPICPRA</sequence>
<feature type="transmembrane region" description="Helical" evidence="2">
    <location>
        <begin position="33"/>
        <end position="54"/>
    </location>
</feature>
<evidence type="ECO:0000313" key="3">
    <source>
        <dbReference type="EnsemblMetazoa" id="AFAF017709-PA"/>
    </source>
</evidence>
<dbReference type="VEuPathDB" id="VectorBase:AFAF017709"/>
<keyword evidence="2" id="KW-0812">Transmembrane</keyword>
<dbReference type="AlphaFoldDB" id="A0A182QVI0"/>